<dbReference type="Pfam" id="PF12679">
    <property type="entry name" value="ABC2_membrane_2"/>
    <property type="match status" value="1"/>
</dbReference>
<keyword evidence="3" id="KW-1185">Reference proteome</keyword>
<dbReference type="PANTHER" id="PTHR43471">
    <property type="entry name" value="ABC TRANSPORTER PERMEASE"/>
    <property type="match status" value="1"/>
</dbReference>
<dbReference type="GeneID" id="42301156"/>
<keyword evidence="1" id="KW-0812">Transmembrane</keyword>
<dbReference type="Proteomes" id="UP000326170">
    <property type="component" value="Chromosome"/>
</dbReference>
<dbReference type="GO" id="GO:0005886">
    <property type="term" value="C:plasma membrane"/>
    <property type="evidence" value="ECO:0007669"/>
    <property type="project" value="UniProtKB-SubCell"/>
</dbReference>
<dbReference type="RefSeq" id="WP_152940813.1">
    <property type="nucleotide sequence ID" value="NZ_CP045488.1"/>
</dbReference>
<feature type="transmembrane region" description="Helical" evidence="1">
    <location>
        <begin position="20"/>
        <end position="39"/>
    </location>
</feature>
<evidence type="ECO:0000256" key="1">
    <source>
        <dbReference type="SAM" id="Phobius"/>
    </source>
</evidence>
<protein>
    <submittedName>
        <fullName evidence="2">ABC transporter permease subunit</fullName>
    </submittedName>
</protein>
<evidence type="ECO:0000313" key="2">
    <source>
        <dbReference type="EMBL" id="QFU82626.1"/>
    </source>
</evidence>
<sequence>MTWHVVAKKDFRDAVQSRALWALVAVFVVVSIVSTYAYVEVPEMFGSPGGATFGGLIFFTIGLIGLFVPLAAIVVCYKSLAGERELGSIKLLLSLPTTRGQVFAGKVVGRAAVLAFGLGVGLLVGLGFGAALLGEVDTAAMVVFVLATVAFTTVYASIIVGISATTGSTSRATTLALGFFVVFELLWDVIPMGILYVVEGFSLPTTIPDWMYPLMQIAPSSAYFSAIVALLPDVAQRVNAEPAQAGSGVNVAAAEAEPFYTSPEIGLVVLAGWLVVSVAVGYVLFNESDF</sequence>
<feature type="transmembrane region" description="Helical" evidence="1">
    <location>
        <begin position="265"/>
        <end position="285"/>
    </location>
</feature>
<feature type="transmembrane region" description="Helical" evidence="1">
    <location>
        <begin position="111"/>
        <end position="133"/>
    </location>
</feature>
<dbReference type="AlphaFoldDB" id="A0A5P9P3H8"/>
<organism evidence="2 3">
    <name type="scientific">Natronorubrum aibiense</name>
    <dbReference type="NCBI Taxonomy" id="348826"/>
    <lineage>
        <taxon>Archaea</taxon>
        <taxon>Methanobacteriati</taxon>
        <taxon>Methanobacteriota</taxon>
        <taxon>Stenosarchaea group</taxon>
        <taxon>Halobacteria</taxon>
        <taxon>Halobacteriales</taxon>
        <taxon>Natrialbaceae</taxon>
        <taxon>Natronorubrum</taxon>
    </lineage>
</organism>
<evidence type="ECO:0000313" key="3">
    <source>
        <dbReference type="Proteomes" id="UP000326170"/>
    </source>
</evidence>
<proteinExistence type="predicted"/>
<dbReference type="OrthoDB" id="86287at2157"/>
<accession>A0A5P9P3H8</accession>
<gene>
    <name evidence="2" type="ORF">GCU68_08880</name>
</gene>
<feature type="transmembrane region" description="Helical" evidence="1">
    <location>
        <begin position="51"/>
        <end position="77"/>
    </location>
</feature>
<feature type="transmembrane region" description="Helical" evidence="1">
    <location>
        <begin position="139"/>
        <end position="162"/>
    </location>
</feature>
<keyword evidence="1" id="KW-1133">Transmembrane helix</keyword>
<dbReference type="EMBL" id="CP045488">
    <property type="protein sequence ID" value="QFU82626.1"/>
    <property type="molecule type" value="Genomic_DNA"/>
</dbReference>
<dbReference type="GO" id="GO:0140359">
    <property type="term" value="F:ABC-type transporter activity"/>
    <property type="evidence" value="ECO:0007669"/>
    <property type="project" value="InterPro"/>
</dbReference>
<dbReference type="PANTHER" id="PTHR43471:SF1">
    <property type="entry name" value="ABC TRANSPORTER PERMEASE PROTEIN NOSY-RELATED"/>
    <property type="match status" value="1"/>
</dbReference>
<feature type="transmembrane region" description="Helical" evidence="1">
    <location>
        <begin position="174"/>
        <end position="198"/>
    </location>
</feature>
<feature type="transmembrane region" description="Helical" evidence="1">
    <location>
        <begin position="210"/>
        <end position="231"/>
    </location>
</feature>
<reference evidence="2 3" key="1">
    <citation type="journal article" date="2007" name="Int. J. Syst. Evol. Microbiol.">
        <title>Natronorubrum sulfidifaciens sp. nov., an extremely haloalkaliphilic archaeon isolated from Aiding salt lake in Xin-Jiang, China.</title>
        <authorList>
            <person name="Cui H.L."/>
            <person name="Tohty D."/>
            <person name="Liu H.C."/>
            <person name="Liu S.J."/>
            <person name="Oren A."/>
            <person name="Zhou P.J."/>
        </authorList>
    </citation>
    <scope>NUCLEOTIDE SEQUENCE [LARGE SCALE GENOMIC DNA]</scope>
    <source>
        <strain evidence="2 3">7-3</strain>
    </source>
</reference>
<keyword evidence="1" id="KW-0472">Membrane</keyword>
<dbReference type="KEGG" id="nas:GCU68_08880"/>
<name>A0A5P9P3H8_9EURY</name>